<comment type="caution">
    <text evidence="4">The sequence shown here is derived from an EMBL/GenBank/DDBJ whole genome shotgun (WGS) entry which is preliminary data.</text>
</comment>
<proteinExistence type="predicted"/>
<reference evidence="4 7" key="2">
    <citation type="submission" date="2017-09" db="EMBL/GenBank/DDBJ databases">
        <title>Extensive intraspecific genome diversity in a model arbuscular mycorrhizal fungus.</title>
        <authorList>
            <person name="Chen E.C."/>
            <person name="Morin E."/>
            <person name="Beaudet D."/>
            <person name="Noel J."/>
            <person name="Ndikumana S."/>
            <person name="Charron P."/>
            <person name="St-Onge C."/>
            <person name="Giorgi J."/>
            <person name="Grigoriev I.V."/>
            <person name="Roux C."/>
            <person name="Martin F.M."/>
            <person name="Corradi N."/>
        </authorList>
    </citation>
    <scope>NUCLEOTIDE SEQUENCE [LARGE SCALE GENOMIC DNA]</scope>
    <source>
        <strain evidence="4 7">A5</strain>
    </source>
</reference>
<dbReference type="InterPro" id="IPR011009">
    <property type="entry name" value="Kinase-like_dom_sf"/>
</dbReference>
<dbReference type="EMBL" id="LLXJ01001482">
    <property type="protein sequence ID" value="PKC01950.1"/>
    <property type="molecule type" value="Genomic_DNA"/>
</dbReference>
<dbReference type="SUPFAM" id="SSF56112">
    <property type="entry name" value="Protein kinase-like (PK-like)"/>
    <property type="match status" value="1"/>
</dbReference>
<dbReference type="GO" id="GO:0005524">
    <property type="term" value="F:ATP binding"/>
    <property type="evidence" value="ECO:0007669"/>
    <property type="project" value="UniProtKB-KW"/>
</dbReference>
<dbReference type="EMBL" id="LLXH01000312">
    <property type="protein sequence ID" value="PKC68808.1"/>
    <property type="molecule type" value="Genomic_DNA"/>
</dbReference>
<reference evidence="4 7" key="1">
    <citation type="submission" date="2016-04" db="EMBL/GenBank/DDBJ databases">
        <title>Genome analyses suggest a sexual origin of heterokaryosis in a supposedly ancient asexual fungus.</title>
        <authorList>
            <person name="Ropars J."/>
            <person name="Sedzielewska K."/>
            <person name="Noel J."/>
            <person name="Charron P."/>
            <person name="Farinelli L."/>
            <person name="Marton T."/>
            <person name="Kruger M."/>
            <person name="Pelin A."/>
            <person name="Brachmann A."/>
            <person name="Corradi N."/>
        </authorList>
    </citation>
    <scope>NUCLEOTIDE SEQUENCE [LARGE SCALE GENOMIC DNA]</scope>
    <source>
        <strain evidence="4 7">A5</strain>
    </source>
</reference>
<dbReference type="InterPro" id="IPR001245">
    <property type="entry name" value="Ser-Thr/Tyr_kinase_cat_dom"/>
</dbReference>
<evidence type="ECO:0000259" key="3">
    <source>
        <dbReference type="Pfam" id="PF07714"/>
    </source>
</evidence>
<gene>
    <name evidence="5" type="ORF">RhiirA1_456806</name>
    <name evidence="4" type="ORF">RhiirA5_425930</name>
</gene>
<feature type="domain" description="Serine-threonine/tyrosine-protein kinase catalytic" evidence="3">
    <location>
        <begin position="76"/>
        <end position="145"/>
    </location>
</feature>
<accession>A0A2N0P537</accession>
<keyword evidence="2" id="KW-0067">ATP-binding</keyword>
<dbReference type="InterPro" id="IPR051681">
    <property type="entry name" value="Ser/Thr_Kinases-Pseudokinases"/>
</dbReference>
<dbReference type="AlphaFoldDB" id="A0A2N0P537"/>
<keyword evidence="1" id="KW-0547">Nucleotide-binding</keyword>
<reference evidence="5 6" key="4">
    <citation type="submission" date="2017-10" db="EMBL/GenBank/DDBJ databases">
        <title>Genome analyses suggest a sexual origin of heterokaryosis in a supposedly ancient asexual fungus.</title>
        <authorList>
            <person name="Corradi N."/>
            <person name="Sedzielewska K."/>
            <person name="Noel J."/>
            <person name="Charron P."/>
            <person name="Farinelli L."/>
            <person name="Marton T."/>
            <person name="Kruger M."/>
            <person name="Pelin A."/>
            <person name="Brachmann A."/>
            <person name="Corradi N."/>
        </authorList>
    </citation>
    <scope>NUCLEOTIDE SEQUENCE [LARGE SCALE GENOMIC DNA]</scope>
    <source>
        <strain evidence="5 6">A1</strain>
    </source>
</reference>
<dbReference type="Gene3D" id="1.10.510.10">
    <property type="entry name" value="Transferase(Phosphotransferase) domain 1"/>
    <property type="match status" value="1"/>
</dbReference>
<dbReference type="Proteomes" id="UP000232722">
    <property type="component" value="Unassembled WGS sequence"/>
</dbReference>
<protein>
    <recommendedName>
        <fullName evidence="3">Serine-threonine/tyrosine-protein kinase catalytic domain-containing protein</fullName>
    </recommendedName>
</protein>
<dbReference type="VEuPathDB" id="FungiDB:RhiirA1_456806"/>
<dbReference type="Pfam" id="PF07714">
    <property type="entry name" value="PK_Tyr_Ser-Thr"/>
    <property type="match status" value="1"/>
</dbReference>
<name>A0A2N0P537_9GLOM</name>
<dbReference type="Proteomes" id="UP000232688">
    <property type="component" value="Unassembled WGS sequence"/>
</dbReference>
<organism evidence="4 7">
    <name type="scientific">Rhizophagus irregularis</name>
    <dbReference type="NCBI Taxonomy" id="588596"/>
    <lineage>
        <taxon>Eukaryota</taxon>
        <taxon>Fungi</taxon>
        <taxon>Fungi incertae sedis</taxon>
        <taxon>Mucoromycota</taxon>
        <taxon>Glomeromycotina</taxon>
        <taxon>Glomeromycetes</taxon>
        <taxon>Glomerales</taxon>
        <taxon>Glomeraceae</taxon>
        <taxon>Rhizophagus</taxon>
    </lineage>
</organism>
<evidence type="ECO:0000313" key="5">
    <source>
        <dbReference type="EMBL" id="PKC68808.1"/>
    </source>
</evidence>
<dbReference type="PANTHER" id="PTHR44329:SF298">
    <property type="entry name" value="MIXED LINEAGE KINASE DOMAIN-LIKE PROTEIN"/>
    <property type="match status" value="1"/>
</dbReference>
<evidence type="ECO:0000256" key="2">
    <source>
        <dbReference type="ARBA" id="ARBA00022840"/>
    </source>
</evidence>
<evidence type="ECO:0000313" key="6">
    <source>
        <dbReference type="Proteomes" id="UP000232688"/>
    </source>
</evidence>
<evidence type="ECO:0000313" key="7">
    <source>
        <dbReference type="Proteomes" id="UP000232722"/>
    </source>
</evidence>
<dbReference type="GO" id="GO:0004674">
    <property type="term" value="F:protein serine/threonine kinase activity"/>
    <property type="evidence" value="ECO:0007669"/>
    <property type="project" value="TreeGrafter"/>
</dbReference>
<reference evidence="5 6" key="3">
    <citation type="submission" date="2017-10" db="EMBL/GenBank/DDBJ databases">
        <title>Extensive intraspecific genome diversity in a model arbuscular mycorrhizal fungus.</title>
        <authorList>
            <person name="Chen E.C.H."/>
            <person name="Morin E."/>
            <person name="Baudet D."/>
            <person name="Noel J."/>
            <person name="Ndikumana S."/>
            <person name="Charron P."/>
            <person name="St-Onge C."/>
            <person name="Giorgi J."/>
            <person name="Grigoriev I.V."/>
            <person name="Roux C."/>
            <person name="Martin F.M."/>
            <person name="Corradi N."/>
        </authorList>
    </citation>
    <scope>NUCLEOTIDE SEQUENCE [LARGE SCALE GENOMIC DNA]</scope>
    <source>
        <strain evidence="5 6">A1</strain>
    </source>
</reference>
<sequence>MNKKTCFENAKWISVKNAVKNIGNIKIIEWIEYSSLENIELIAHGGFGSVYKAAWKDGPIVRDDDEQPWNVDVNLNEVLLDKEYTEAADIYGFGMIMPEVISGKPPFVDMDLALAICFGQRLQIPENTPELYAVLMKRCWDPVPTSSNGFGSAWGDC</sequence>
<dbReference type="PANTHER" id="PTHR44329">
    <property type="entry name" value="SERINE/THREONINE-PROTEIN KINASE TNNI3K-RELATED"/>
    <property type="match status" value="1"/>
</dbReference>
<evidence type="ECO:0000256" key="1">
    <source>
        <dbReference type="ARBA" id="ARBA00022741"/>
    </source>
</evidence>
<evidence type="ECO:0000313" key="4">
    <source>
        <dbReference type="EMBL" id="PKC01950.1"/>
    </source>
</evidence>